<dbReference type="RefSeq" id="WP_144749707.1">
    <property type="nucleotide sequence ID" value="NZ_VMNW02000022.1"/>
</dbReference>
<dbReference type="EMBL" id="VMNW02000022">
    <property type="protein sequence ID" value="KAA9160358.1"/>
    <property type="molecule type" value="Genomic_DNA"/>
</dbReference>
<keyword evidence="4" id="KW-0732">Signal</keyword>
<dbReference type="PROSITE" id="PS51695">
    <property type="entry name" value="SEDOLISIN"/>
    <property type="match status" value="1"/>
</dbReference>
<dbReference type="GO" id="GO:0006508">
    <property type="term" value="P:proteolysis"/>
    <property type="evidence" value="ECO:0007669"/>
    <property type="project" value="UniProtKB-KW"/>
</dbReference>
<feature type="chain" id="PRO_5024414368" evidence="4">
    <location>
        <begin position="26"/>
        <end position="434"/>
    </location>
</feature>
<dbReference type="PROSITE" id="PS00138">
    <property type="entry name" value="SUBTILASE_SER"/>
    <property type="match status" value="1"/>
</dbReference>
<dbReference type="OrthoDB" id="151889at2"/>
<dbReference type="PANTHER" id="PTHR14218:SF15">
    <property type="entry name" value="TRIPEPTIDYL-PEPTIDASE 1"/>
    <property type="match status" value="1"/>
</dbReference>
<dbReference type="InterPro" id="IPR023828">
    <property type="entry name" value="Peptidase_S8_Ser-AS"/>
</dbReference>
<dbReference type="InterPro" id="IPR050819">
    <property type="entry name" value="Tripeptidyl-peptidase_I"/>
</dbReference>
<comment type="caution">
    <text evidence="6">The sequence shown here is derived from an EMBL/GenBank/DDBJ whole genome shotgun (WGS) entry which is preliminary data.</text>
</comment>
<keyword evidence="7" id="KW-1185">Reference proteome</keyword>
<evidence type="ECO:0000256" key="4">
    <source>
        <dbReference type="SAM" id="SignalP"/>
    </source>
</evidence>
<keyword evidence="2" id="KW-0378">Hydrolase</keyword>
<dbReference type="InterPro" id="IPR030400">
    <property type="entry name" value="Sedolisin_dom"/>
</dbReference>
<feature type="signal peptide" evidence="4">
    <location>
        <begin position="1"/>
        <end position="25"/>
    </location>
</feature>
<dbReference type="PANTHER" id="PTHR14218">
    <property type="entry name" value="PROTEASE S8 TRIPEPTIDYL PEPTIDASE I CLN2"/>
    <property type="match status" value="1"/>
</dbReference>
<gene>
    <name evidence="6" type="ORF">FPZ12_017455</name>
</gene>
<dbReference type="SUPFAM" id="SSF52743">
    <property type="entry name" value="Subtilisin-like"/>
    <property type="match status" value="1"/>
</dbReference>
<dbReference type="InterPro" id="IPR000209">
    <property type="entry name" value="Peptidase_S8/S53_dom"/>
</dbReference>
<reference evidence="6" key="1">
    <citation type="submission" date="2019-09" db="EMBL/GenBank/DDBJ databases">
        <authorList>
            <person name="Teo W.F.A."/>
            <person name="Duangmal K."/>
        </authorList>
    </citation>
    <scope>NUCLEOTIDE SEQUENCE [LARGE SCALE GENOMIC DNA]</scope>
    <source>
        <strain evidence="6">K81G1</strain>
    </source>
</reference>
<keyword evidence="3" id="KW-0720">Serine protease</keyword>
<organism evidence="6 7">
    <name type="scientific">Amycolatopsis acidicola</name>
    <dbReference type="NCBI Taxonomy" id="2596893"/>
    <lineage>
        <taxon>Bacteria</taxon>
        <taxon>Bacillati</taxon>
        <taxon>Actinomycetota</taxon>
        <taxon>Actinomycetes</taxon>
        <taxon>Pseudonocardiales</taxon>
        <taxon>Pseudonocardiaceae</taxon>
        <taxon>Amycolatopsis</taxon>
    </lineage>
</organism>
<dbReference type="GO" id="GO:0004252">
    <property type="term" value="F:serine-type endopeptidase activity"/>
    <property type="evidence" value="ECO:0007669"/>
    <property type="project" value="InterPro"/>
</dbReference>
<evidence type="ECO:0000313" key="7">
    <source>
        <dbReference type="Proteomes" id="UP000319769"/>
    </source>
</evidence>
<sequence>MSRPGLALCTALTLAVALLAPAANAEQPGGTRLEPVCAGQFQRLACQVERVVGGYDDDPDPVGWSAQDLQKAYELPSTANRTGTIAIIDVGAYPNLEGDLARYRAQFGLPPCTAASGCFRQVDFHGGPPLRPSGGPDGASIDEQIAVETALDVDMASAACPGCRITEVQIPSTEVPSAGDSDAPPDYDGYADAFGTAVQTAIAQGADAVSISYGLPGDDHMLHGPVAAQLAHRGTAIVAASGDSGFEANKSLWPQALPTVTAVGGTELVRQSGRFSEGAWSGAGSSCVPGVAPPEGQPEAITKSCGGSRASVDVSAAASDLAVYDSYAPESQQPPGWTVVAGTSAAAPIIAGIYAASGGLADVLGPNTLYRAHSGTFQDVTSGTSGTIGNGRCLSTAETDPGKPPPTFDGRLCAAGEGWDGPTGLGTPHGLFHF</sequence>
<evidence type="ECO:0000259" key="5">
    <source>
        <dbReference type="PROSITE" id="PS51695"/>
    </source>
</evidence>
<protein>
    <submittedName>
        <fullName evidence="6">S8 family serine peptidase</fullName>
    </submittedName>
</protein>
<dbReference type="Proteomes" id="UP000319769">
    <property type="component" value="Unassembled WGS sequence"/>
</dbReference>
<dbReference type="AlphaFoldDB" id="A0A5N0V4Q6"/>
<dbReference type="Pfam" id="PF00082">
    <property type="entry name" value="Peptidase_S8"/>
    <property type="match status" value="1"/>
</dbReference>
<dbReference type="Gene3D" id="3.40.50.200">
    <property type="entry name" value="Peptidase S8/S53 domain"/>
    <property type="match status" value="1"/>
</dbReference>
<proteinExistence type="predicted"/>
<name>A0A5N0V4Q6_9PSEU</name>
<evidence type="ECO:0000256" key="1">
    <source>
        <dbReference type="ARBA" id="ARBA00022670"/>
    </source>
</evidence>
<keyword evidence="1" id="KW-0645">Protease</keyword>
<accession>A0A5N0V4Q6</accession>
<evidence type="ECO:0000256" key="2">
    <source>
        <dbReference type="ARBA" id="ARBA00022801"/>
    </source>
</evidence>
<evidence type="ECO:0000256" key="3">
    <source>
        <dbReference type="ARBA" id="ARBA00022825"/>
    </source>
</evidence>
<evidence type="ECO:0000313" key="6">
    <source>
        <dbReference type="EMBL" id="KAA9160358.1"/>
    </source>
</evidence>
<dbReference type="GO" id="GO:0008240">
    <property type="term" value="F:tripeptidyl-peptidase activity"/>
    <property type="evidence" value="ECO:0007669"/>
    <property type="project" value="TreeGrafter"/>
</dbReference>
<dbReference type="InterPro" id="IPR036852">
    <property type="entry name" value="Peptidase_S8/S53_dom_sf"/>
</dbReference>
<feature type="domain" description="Peptidase S53" evidence="5">
    <location>
        <begin position="63"/>
        <end position="434"/>
    </location>
</feature>